<dbReference type="GO" id="GO:0005886">
    <property type="term" value="C:plasma membrane"/>
    <property type="evidence" value="ECO:0007669"/>
    <property type="project" value="UniProtKB-SubCell"/>
</dbReference>
<feature type="transmembrane region" description="Helical" evidence="6">
    <location>
        <begin position="650"/>
        <end position="669"/>
    </location>
</feature>
<keyword evidence="3 6" id="KW-0812">Transmembrane</keyword>
<evidence type="ECO:0000256" key="1">
    <source>
        <dbReference type="ARBA" id="ARBA00004141"/>
    </source>
</evidence>
<evidence type="ECO:0000313" key="8">
    <source>
        <dbReference type="EMBL" id="KAE8145714.1"/>
    </source>
</evidence>
<gene>
    <name evidence="8" type="ORF">BDV25DRAFT_164043</name>
</gene>
<accession>A0A5N6TH61</accession>
<protein>
    <recommendedName>
        <fullName evidence="6">Protein PNS1</fullName>
    </recommendedName>
</protein>
<dbReference type="Pfam" id="PF04515">
    <property type="entry name" value="Choline_transpo"/>
    <property type="match status" value="1"/>
</dbReference>
<evidence type="ECO:0000256" key="3">
    <source>
        <dbReference type="ARBA" id="ARBA00022692"/>
    </source>
</evidence>
<proteinExistence type="inferred from homology"/>
<feature type="region of interest" description="Disordered" evidence="7">
    <location>
        <begin position="114"/>
        <end position="147"/>
    </location>
</feature>
<feature type="transmembrane region" description="Helical" evidence="6">
    <location>
        <begin position="533"/>
        <end position="556"/>
    </location>
</feature>
<evidence type="ECO:0000313" key="9">
    <source>
        <dbReference type="Proteomes" id="UP000325780"/>
    </source>
</evidence>
<feature type="transmembrane region" description="Helical" evidence="6">
    <location>
        <begin position="484"/>
        <end position="506"/>
    </location>
</feature>
<keyword evidence="9" id="KW-1185">Reference proteome</keyword>
<comment type="function">
    <text evidence="6">Probably involved in transport through the plasma membrane.</text>
</comment>
<name>A0A5N6TH61_ASPAV</name>
<feature type="transmembrane region" description="Helical" evidence="6">
    <location>
        <begin position="399"/>
        <end position="416"/>
    </location>
</feature>
<sequence length="762" mass="84797">MFSEYASRFLAQSQSRLLPQPDESRKKGYGRLMQQPGNFRYPSSRSFLQRGALDPYQPAASQVSNLPFTSRHLTQPAPLFYSATNEFYEEDEEAEHEREIADFYALQKSRRNFGGSHMRDSSEIDEDDDKSTSIDEQGTSNSGIYNKRKGIKSSWRAQTSIQEGHDVTVEPMSEGDEFQDESLRDNDTVKHKGNLVDVRLEDSLHSAYGGDIMDSSEMGDDNPPSIQRFREQPQLRKGNFGVDSFTMPAETGRQPLVGSCRPPSADVPYQASFAPMIAESPAHDVFWGQLFLISLVCLFATSFLVYLHTSIPSNDRSRWGDTVYLTMHSSFYLLGVYTVVSVCISMLWLALLRSYVRQLIYAIIFVVPVVLCSFSLYPFVSSFRGAWHGTSIQDKVMRYGSIVPLIIASAWTYNVIRGRHAIGRAIGILEFACRVLAANPELLFIGLGILAFVVSWTWMWMLMFTRVFLGGHVTGSKRFSIDLSSWWLGIYFTLIYVWSLGIIAGVQRAVTAATVSQWYFHRLSTPAPSSKRVVQAAIMHSITTLFGTVCLSRLIALLVRLPLILLPSRVTSVLSLFAYSVVPTPVTALTDPLTLTYAAIHSQPLMMSTRSLSRMTTLSTLINNSSLHPRSFSWSRDTMTSLLPYRLSKLILHASRIMMSLALGFGGWVTAARDLSVSSSGNGIPHGSVYAYVVGLTAGTIGWTVLGAIESVIADIVDASVVCWSSEVGTYGREARYCREAGWLFGESSRTDAGFTHLHEAP</sequence>
<comment type="similarity">
    <text evidence="2 6">Belongs to the CTL (choline transporter-like) family.</text>
</comment>
<feature type="transmembrane region" description="Helical" evidence="6">
    <location>
        <begin position="331"/>
        <end position="352"/>
    </location>
</feature>
<feature type="transmembrane region" description="Helical" evidence="6">
    <location>
        <begin position="689"/>
        <end position="709"/>
    </location>
</feature>
<feature type="transmembrane region" description="Helical" evidence="6">
    <location>
        <begin position="359"/>
        <end position="379"/>
    </location>
</feature>
<feature type="transmembrane region" description="Helical" evidence="6">
    <location>
        <begin position="290"/>
        <end position="311"/>
    </location>
</feature>
<comment type="subcellular location">
    <subcellularLocation>
        <location evidence="6">Cell membrane</location>
        <topology evidence="6">Multi-pass membrane protein</topology>
    </subcellularLocation>
    <subcellularLocation>
        <location evidence="1">Membrane</location>
        <topology evidence="1">Multi-pass membrane protein</topology>
    </subcellularLocation>
</comment>
<feature type="transmembrane region" description="Helical" evidence="6">
    <location>
        <begin position="576"/>
        <end position="600"/>
    </location>
</feature>
<reference evidence="8 9" key="1">
    <citation type="submission" date="2019-04" db="EMBL/GenBank/DDBJ databases">
        <title>Friends and foes A comparative genomics study of 23 Aspergillus species from section Flavi.</title>
        <authorList>
            <consortium name="DOE Joint Genome Institute"/>
            <person name="Kjaerbolling I."/>
            <person name="Vesth T."/>
            <person name="Frisvad J.C."/>
            <person name="Nybo J.L."/>
            <person name="Theobald S."/>
            <person name="Kildgaard S."/>
            <person name="Isbrandt T."/>
            <person name="Kuo A."/>
            <person name="Sato A."/>
            <person name="Lyhne E.K."/>
            <person name="Kogle M.E."/>
            <person name="Wiebenga A."/>
            <person name="Kun R.S."/>
            <person name="Lubbers R.J."/>
            <person name="Makela M.R."/>
            <person name="Barry K."/>
            <person name="Chovatia M."/>
            <person name="Clum A."/>
            <person name="Daum C."/>
            <person name="Haridas S."/>
            <person name="He G."/>
            <person name="LaButti K."/>
            <person name="Lipzen A."/>
            <person name="Mondo S."/>
            <person name="Riley R."/>
            <person name="Salamov A."/>
            <person name="Simmons B.A."/>
            <person name="Magnuson J.K."/>
            <person name="Henrissat B."/>
            <person name="Mortensen U.H."/>
            <person name="Larsen T.O."/>
            <person name="Devries R.P."/>
            <person name="Grigoriev I.V."/>
            <person name="Machida M."/>
            <person name="Baker S.E."/>
            <person name="Andersen M.R."/>
        </authorList>
    </citation>
    <scope>NUCLEOTIDE SEQUENCE [LARGE SCALE GENOMIC DNA]</scope>
    <source>
        <strain evidence="8 9">IBT 18842</strain>
    </source>
</reference>
<dbReference type="PANTHER" id="PTHR12385">
    <property type="entry name" value="CHOLINE TRANSPORTER-LIKE (SLC FAMILY 44)"/>
    <property type="match status" value="1"/>
</dbReference>
<dbReference type="OrthoDB" id="420519at2759"/>
<dbReference type="AlphaFoldDB" id="A0A5N6TH61"/>
<dbReference type="PANTHER" id="PTHR12385:SF88">
    <property type="entry name" value="CHOLINE TRANSPORTER-LIKE PROTEIN CTL1"/>
    <property type="match status" value="1"/>
</dbReference>
<feature type="transmembrane region" description="Helical" evidence="6">
    <location>
        <begin position="442"/>
        <end position="464"/>
    </location>
</feature>
<evidence type="ECO:0000256" key="4">
    <source>
        <dbReference type="ARBA" id="ARBA00022989"/>
    </source>
</evidence>
<dbReference type="EMBL" id="ML742319">
    <property type="protein sequence ID" value="KAE8145714.1"/>
    <property type="molecule type" value="Genomic_DNA"/>
</dbReference>
<dbReference type="GO" id="GO:0022857">
    <property type="term" value="F:transmembrane transporter activity"/>
    <property type="evidence" value="ECO:0007669"/>
    <property type="project" value="UniProtKB-UniRule"/>
</dbReference>
<organism evidence="8 9">
    <name type="scientific">Aspergillus avenaceus</name>
    <dbReference type="NCBI Taxonomy" id="36643"/>
    <lineage>
        <taxon>Eukaryota</taxon>
        <taxon>Fungi</taxon>
        <taxon>Dikarya</taxon>
        <taxon>Ascomycota</taxon>
        <taxon>Pezizomycotina</taxon>
        <taxon>Eurotiomycetes</taxon>
        <taxon>Eurotiomycetidae</taxon>
        <taxon>Eurotiales</taxon>
        <taxon>Aspergillaceae</taxon>
        <taxon>Aspergillus</taxon>
        <taxon>Aspergillus subgen. Circumdati</taxon>
    </lineage>
</organism>
<feature type="region of interest" description="Disordered" evidence="7">
    <location>
        <begin position="1"/>
        <end position="36"/>
    </location>
</feature>
<evidence type="ECO:0000256" key="7">
    <source>
        <dbReference type="SAM" id="MobiDB-lite"/>
    </source>
</evidence>
<dbReference type="Proteomes" id="UP000325780">
    <property type="component" value="Unassembled WGS sequence"/>
</dbReference>
<evidence type="ECO:0000256" key="2">
    <source>
        <dbReference type="ARBA" id="ARBA00007168"/>
    </source>
</evidence>
<evidence type="ECO:0000256" key="6">
    <source>
        <dbReference type="RuleBase" id="RU368066"/>
    </source>
</evidence>
<evidence type="ECO:0000256" key="5">
    <source>
        <dbReference type="ARBA" id="ARBA00023136"/>
    </source>
</evidence>
<keyword evidence="4 6" id="KW-1133">Transmembrane helix</keyword>
<keyword evidence="5 6" id="KW-0472">Membrane</keyword>
<dbReference type="InterPro" id="IPR007603">
    <property type="entry name" value="Choline_transptr-like"/>
</dbReference>